<dbReference type="GO" id="GO:0003700">
    <property type="term" value="F:DNA-binding transcription factor activity"/>
    <property type="evidence" value="ECO:0007669"/>
    <property type="project" value="TreeGrafter"/>
</dbReference>
<comment type="caution">
    <text evidence="6">The sequence shown here is derived from an EMBL/GenBank/DDBJ whole genome shotgun (WGS) entry which is preliminary data.</text>
</comment>
<dbReference type="RefSeq" id="WP_102608507.1">
    <property type="nucleotide sequence ID" value="NZ_CADIKD010000004.1"/>
</dbReference>
<proteinExistence type="predicted"/>
<dbReference type="PRINTS" id="PR00455">
    <property type="entry name" value="HTHTETR"/>
</dbReference>
<name>A0A2N7WEP5_9BURK</name>
<feature type="domain" description="HTH tetR-type" evidence="5">
    <location>
        <begin position="13"/>
        <end position="73"/>
    </location>
</feature>
<evidence type="ECO:0000256" key="3">
    <source>
        <dbReference type="ARBA" id="ARBA00023163"/>
    </source>
</evidence>
<dbReference type="PANTHER" id="PTHR30055">
    <property type="entry name" value="HTH-TYPE TRANSCRIPTIONAL REGULATOR RUTR"/>
    <property type="match status" value="1"/>
</dbReference>
<protein>
    <submittedName>
        <fullName evidence="6">TetR family transcriptional regulator</fullName>
    </submittedName>
</protein>
<feature type="DNA-binding region" description="H-T-H motif" evidence="4">
    <location>
        <begin position="36"/>
        <end position="55"/>
    </location>
</feature>
<dbReference type="SUPFAM" id="SSF48498">
    <property type="entry name" value="Tetracyclin repressor-like, C-terminal domain"/>
    <property type="match status" value="1"/>
</dbReference>
<dbReference type="Gene3D" id="1.10.357.10">
    <property type="entry name" value="Tetracycline Repressor, domain 2"/>
    <property type="match status" value="1"/>
</dbReference>
<evidence type="ECO:0000256" key="4">
    <source>
        <dbReference type="PROSITE-ProRule" id="PRU00335"/>
    </source>
</evidence>
<dbReference type="InterPro" id="IPR009057">
    <property type="entry name" value="Homeodomain-like_sf"/>
</dbReference>
<evidence type="ECO:0000313" key="6">
    <source>
        <dbReference type="EMBL" id="PMS27857.1"/>
    </source>
</evidence>
<dbReference type="InterPro" id="IPR001647">
    <property type="entry name" value="HTH_TetR"/>
</dbReference>
<keyword evidence="2 4" id="KW-0238">DNA-binding</keyword>
<dbReference type="EMBL" id="PNYB01000002">
    <property type="protein sequence ID" value="PMS27857.1"/>
    <property type="molecule type" value="Genomic_DNA"/>
</dbReference>
<evidence type="ECO:0000256" key="1">
    <source>
        <dbReference type="ARBA" id="ARBA00023015"/>
    </source>
</evidence>
<keyword evidence="3" id="KW-0804">Transcription</keyword>
<dbReference type="GO" id="GO:0000976">
    <property type="term" value="F:transcription cis-regulatory region binding"/>
    <property type="evidence" value="ECO:0007669"/>
    <property type="project" value="TreeGrafter"/>
</dbReference>
<dbReference type="SUPFAM" id="SSF46689">
    <property type="entry name" value="Homeodomain-like"/>
    <property type="match status" value="1"/>
</dbReference>
<dbReference type="AlphaFoldDB" id="A0A2N7WEP5"/>
<evidence type="ECO:0000313" key="7">
    <source>
        <dbReference type="Proteomes" id="UP000235347"/>
    </source>
</evidence>
<dbReference type="PANTHER" id="PTHR30055:SF234">
    <property type="entry name" value="HTH-TYPE TRANSCRIPTIONAL REGULATOR BETI"/>
    <property type="match status" value="1"/>
</dbReference>
<evidence type="ECO:0000256" key="2">
    <source>
        <dbReference type="ARBA" id="ARBA00023125"/>
    </source>
</evidence>
<reference evidence="6 7" key="1">
    <citation type="submission" date="2018-01" db="EMBL/GenBank/DDBJ databases">
        <title>Whole genome analyses suggest that Burkholderia sensu lato contains two further novel genera in the rhizoxinica-symbiotica group Mycetohabitans gen. nov., and Trinickia gen. nov.: implications for the evolution of diazotrophy and nodulation in the Burkholderiaceae.</title>
        <authorList>
            <person name="Estrada-de los Santos P."/>
            <person name="Palmer M."/>
            <person name="Chavez-Ramirez B."/>
            <person name="Beukes C."/>
            <person name="Steenkamp E.T."/>
            <person name="Hirsch A.M."/>
            <person name="Manyaka P."/>
            <person name="Maluk M."/>
            <person name="Lafos M."/>
            <person name="Crook M."/>
            <person name="Gross E."/>
            <person name="Simon M.F."/>
            <person name="Bueno dos Reis Junior F."/>
            <person name="Poole P.S."/>
            <person name="Venter S.N."/>
            <person name="James E.K."/>
        </authorList>
    </citation>
    <scope>NUCLEOTIDE SEQUENCE [LARGE SCALE GENOMIC DNA]</scope>
    <source>
        <strain evidence="6 7">GP25-8</strain>
    </source>
</reference>
<dbReference type="InterPro" id="IPR050109">
    <property type="entry name" value="HTH-type_TetR-like_transc_reg"/>
</dbReference>
<evidence type="ECO:0000259" key="5">
    <source>
        <dbReference type="PROSITE" id="PS50977"/>
    </source>
</evidence>
<dbReference type="InterPro" id="IPR036271">
    <property type="entry name" value="Tet_transcr_reg_TetR-rel_C_sf"/>
</dbReference>
<gene>
    <name evidence="6" type="ORF">C0Z19_02930</name>
</gene>
<dbReference type="Pfam" id="PF00440">
    <property type="entry name" value="TetR_N"/>
    <property type="match status" value="1"/>
</dbReference>
<dbReference type="PROSITE" id="PS50977">
    <property type="entry name" value="HTH_TETR_2"/>
    <property type="match status" value="1"/>
</dbReference>
<organism evidence="6 7">
    <name type="scientific">Trinickia soli</name>
    <dbReference type="NCBI Taxonomy" id="380675"/>
    <lineage>
        <taxon>Bacteria</taxon>
        <taxon>Pseudomonadati</taxon>
        <taxon>Pseudomonadota</taxon>
        <taxon>Betaproteobacteria</taxon>
        <taxon>Burkholderiales</taxon>
        <taxon>Burkholderiaceae</taxon>
        <taxon>Trinickia</taxon>
    </lineage>
</organism>
<dbReference type="Proteomes" id="UP000235347">
    <property type="component" value="Unassembled WGS sequence"/>
</dbReference>
<accession>A0A2N7WEP5</accession>
<sequence>MKRKRLTREESKEQTRSRLLDAAQIIFMKKGYAAASVEDIAEAAGYTRGAFYSNFRGKSELLMELLLRDHARMQADLQSIIGETATPEAMQARAVTFYSQFFREDDCFLLWAEAKLLAARDAKFRARFNAFSQEKREFLTGYIRMFSERMGTPLPLPAEVLALGLIGLCDGVHAVRMCDPQHVTDDLVEGVLAGFFSRVMFGGASGPQGA</sequence>
<keyword evidence="7" id="KW-1185">Reference proteome</keyword>
<keyword evidence="1" id="KW-0805">Transcription regulation</keyword>